<evidence type="ECO:0000313" key="8">
    <source>
        <dbReference type="EMBL" id="PSN69740.1"/>
    </source>
</evidence>
<feature type="compositionally biased region" description="Polar residues" evidence="5">
    <location>
        <begin position="69"/>
        <end position="100"/>
    </location>
</feature>
<keyword evidence="3 6" id="KW-1133">Transmembrane helix</keyword>
<name>A0A2T2NWG2_CORCC</name>
<keyword evidence="2 6" id="KW-0812">Transmembrane</keyword>
<reference evidence="8 9" key="1">
    <citation type="journal article" date="2018" name="Front. Microbiol.">
        <title>Genome-Wide Analysis of Corynespora cassiicola Leaf Fall Disease Putative Effectors.</title>
        <authorList>
            <person name="Lopez D."/>
            <person name="Ribeiro S."/>
            <person name="Label P."/>
            <person name="Fumanal B."/>
            <person name="Venisse J.S."/>
            <person name="Kohler A."/>
            <person name="de Oliveira R.R."/>
            <person name="Labutti K."/>
            <person name="Lipzen A."/>
            <person name="Lail K."/>
            <person name="Bauer D."/>
            <person name="Ohm R.A."/>
            <person name="Barry K.W."/>
            <person name="Spatafora J."/>
            <person name="Grigoriev I.V."/>
            <person name="Martin F.M."/>
            <person name="Pujade-Renaud V."/>
        </authorList>
    </citation>
    <scope>NUCLEOTIDE SEQUENCE [LARGE SCALE GENOMIC DNA]</scope>
    <source>
        <strain evidence="8 9">Philippines</strain>
    </source>
</reference>
<proteinExistence type="predicted"/>
<dbReference type="PANTHER" id="PTHR34187">
    <property type="entry name" value="FGR18P"/>
    <property type="match status" value="1"/>
</dbReference>
<dbReference type="PANTHER" id="PTHR34187:SF1">
    <property type="entry name" value="DUF202 DOMAIN-CONTAINING PROTEIN"/>
    <property type="match status" value="1"/>
</dbReference>
<dbReference type="Proteomes" id="UP000240883">
    <property type="component" value="Unassembled WGS sequence"/>
</dbReference>
<keyword evidence="9" id="KW-1185">Reference proteome</keyword>
<comment type="subcellular location">
    <subcellularLocation>
        <location evidence="1">Endomembrane system</location>
        <topology evidence="1">Multi-pass membrane protein</topology>
    </subcellularLocation>
</comment>
<feature type="transmembrane region" description="Helical" evidence="6">
    <location>
        <begin position="152"/>
        <end position="173"/>
    </location>
</feature>
<dbReference type="STRING" id="1448308.A0A2T2NWG2"/>
<evidence type="ECO:0000313" key="9">
    <source>
        <dbReference type="Proteomes" id="UP000240883"/>
    </source>
</evidence>
<gene>
    <name evidence="8" type="ORF">BS50DRAFT_295487</name>
</gene>
<feature type="transmembrane region" description="Helical" evidence="6">
    <location>
        <begin position="185"/>
        <end position="211"/>
    </location>
</feature>
<evidence type="ECO:0000259" key="7">
    <source>
        <dbReference type="Pfam" id="PF02656"/>
    </source>
</evidence>
<dbReference type="OrthoDB" id="199599at2759"/>
<organism evidence="8 9">
    <name type="scientific">Corynespora cassiicola Philippines</name>
    <dbReference type="NCBI Taxonomy" id="1448308"/>
    <lineage>
        <taxon>Eukaryota</taxon>
        <taxon>Fungi</taxon>
        <taxon>Dikarya</taxon>
        <taxon>Ascomycota</taxon>
        <taxon>Pezizomycotina</taxon>
        <taxon>Dothideomycetes</taxon>
        <taxon>Pleosporomycetidae</taxon>
        <taxon>Pleosporales</taxon>
        <taxon>Corynesporascaceae</taxon>
        <taxon>Corynespora</taxon>
    </lineage>
</organism>
<feature type="compositionally biased region" description="Low complexity" evidence="5">
    <location>
        <begin position="10"/>
        <end position="19"/>
    </location>
</feature>
<evidence type="ECO:0000256" key="2">
    <source>
        <dbReference type="ARBA" id="ARBA00022692"/>
    </source>
</evidence>
<feature type="transmembrane region" description="Helical" evidence="6">
    <location>
        <begin position="232"/>
        <end position="252"/>
    </location>
</feature>
<dbReference type="AlphaFoldDB" id="A0A2T2NWG2"/>
<dbReference type="InterPro" id="IPR003807">
    <property type="entry name" value="DUF202"/>
</dbReference>
<dbReference type="Pfam" id="PF02656">
    <property type="entry name" value="DUF202"/>
    <property type="match status" value="1"/>
</dbReference>
<evidence type="ECO:0000256" key="4">
    <source>
        <dbReference type="ARBA" id="ARBA00023136"/>
    </source>
</evidence>
<evidence type="ECO:0000256" key="1">
    <source>
        <dbReference type="ARBA" id="ARBA00004127"/>
    </source>
</evidence>
<evidence type="ECO:0000256" key="3">
    <source>
        <dbReference type="ARBA" id="ARBA00022989"/>
    </source>
</evidence>
<feature type="compositionally biased region" description="Basic and acidic residues" evidence="5">
    <location>
        <begin position="20"/>
        <end position="43"/>
    </location>
</feature>
<dbReference type="GO" id="GO:0012505">
    <property type="term" value="C:endomembrane system"/>
    <property type="evidence" value="ECO:0007669"/>
    <property type="project" value="UniProtKB-SubCell"/>
</dbReference>
<keyword evidence="4 6" id="KW-0472">Membrane</keyword>
<evidence type="ECO:0000256" key="5">
    <source>
        <dbReference type="SAM" id="MobiDB-lite"/>
    </source>
</evidence>
<evidence type="ECO:0000256" key="6">
    <source>
        <dbReference type="SAM" id="Phobius"/>
    </source>
</evidence>
<dbReference type="EMBL" id="KZ678132">
    <property type="protein sequence ID" value="PSN69740.1"/>
    <property type="molecule type" value="Genomic_DNA"/>
</dbReference>
<feature type="domain" description="DUF202" evidence="7">
    <location>
        <begin position="143"/>
        <end position="219"/>
    </location>
</feature>
<accession>A0A2T2NWG2</accession>
<sequence length="253" mass="27989">MSAPEPPRVPALALPPAALHDARSEPHPDSEEFARNDRHRTAQELETIEENGATKSNSGHPPSPKASRSMPSPTLHSRGASRSSCRGLQRQTSETSTQPDSLGPAGHHETRYRLRRQVPHWYDPVAKFWKAHVSLTIDEGAHRDHLALERTFLGYLRTSLALAMTGVIIAQLFRLQHSETPNPELGYYVLGVPLAATFIAFGMVVLFIGAFRFWRQQNALARGKVHAGGWEITAIMAISILVSLCLFSYLTIS</sequence>
<dbReference type="InterPro" id="IPR052053">
    <property type="entry name" value="IM_YidH-like"/>
</dbReference>
<feature type="region of interest" description="Disordered" evidence="5">
    <location>
        <begin position="1"/>
        <end position="108"/>
    </location>
</feature>
<protein>
    <recommendedName>
        <fullName evidence="7">DUF202 domain-containing protein</fullName>
    </recommendedName>
</protein>